<organism evidence="1 2">
    <name type="scientific">Aneurinibacillus soli</name>
    <dbReference type="NCBI Taxonomy" id="1500254"/>
    <lineage>
        <taxon>Bacteria</taxon>
        <taxon>Bacillati</taxon>
        <taxon>Bacillota</taxon>
        <taxon>Bacilli</taxon>
        <taxon>Bacillales</taxon>
        <taxon>Paenibacillaceae</taxon>
        <taxon>Aneurinibacillus group</taxon>
        <taxon>Aneurinibacillus</taxon>
    </lineage>
</organism>
<evidence type="ECO:0000313" key="1">
    <source>
        <dbReference type="EMBL" id="BAU28249.1"/>
    </source>
</evidence>
<keyword evidence="2" id="KW-1185">Reference proteome</keyword>
<dbReference type="EMBL" id="AP017312">
    <property type="protein sequence ID" value="BAU28249.1"/>
    <property type="molecule type" value="Genomic_DNA"/>
</dbReference>
<sequence>MLLTGYVKEMNKAQLMMTVFVPTVRDSAAAAAVRSGHFRVPLDVAECISDMQLKREDFDTLVDMALDSKDRNWFEELADRRKQV</sequence>
<protein>
    <submittedName>
        <fullName evidence="1">Uncharacterized protein</fullName>
    </submittedName>
</protein>
<proteinExistence type="predicted"/>
<name>A0A0U4WI10_9BACL</name>
<dbReference type="AlphaFoldDB" id="A0A0U4WI10"/>
<accession>A0A0U4WI10</accession>
<gene>
    <name evidence="1" type="ORF">CB4_02423</name>
</gene>
<evidence type="ECO:0000313" key="2">
    <source>
        <dbReference type="Proteomes" id="UP000217696"/>
    </source>
</evidence>
<reference evidence="1 2" key="1">
    <citation type="submission" date="2015-12" db="EMBL/GenBank/DDBJ databases">
        <title>Genome sequence of Aneurinibacillus soli.</title>
        <authorList>
            <person name="Lee J.S."/>
            <person name="Lee K.C."/>
            <person name="Kim K.K."/>
            <person name="Lee B.W."/>
        </authorList>
    </citation>
    <scope>NUCLEOTIDE SEQUENCE [LARGE SCALE GENOMIC DNA]</scope>
    <source>
        <strain evidence="1 2">CB4</strain>
    </source>
</reference>
<dbReference type="Proteomes" id="UP000217696">
    <property type="component" value="Chromosome"/>
</dbReference>
<dbReference type="KEGG" id="asoc:CB4_02423"/>